<evidence type="ECO:0000256" key="1">
    <source>
        <dbReference type="ARBA" id="ARBA00022729"/>
    </source>
</evidence>
<keyword evidence="1" id="KW-0732">Signal</keyword>
<dbReference type="SUPFAM" id="SSF53850">
    <property type="entry name" value="Periplasmic binding protein-like II"/>
    <property type="match status" value="1"/>
</dbReference>
<dbReference type="AlphaFoldDB" id="A0A0A8QC26"/>
<dbReference type="InterPro" id="IPR001638">
    <property type="entry name" value="Solute-binding_3/MltF_N"/>
</dbReference>
<dbReference type="EMBL" id="LT618793">
    <property type="protein sequence ID" value="SCQ81859.1"/>
    <property type="molecule type" value="Genomic_DNA"/>
</dbReference>
<dbReference type="PROSITE" id="PS51257">
    <property type="entry name" value="PROKAR_LIPOPROTEIN"/>
    <property type="match status" value="1"/>
</dbReference>
<evidence type="ECO:0000313" key="3">
    <source>
        <dbReference type="EMBL" id="SCQ81859.1"/>
    </source>
</evidence>
<dbReference type="PANTHER" id="PTHR35936">
    <property type="entry name" value="MEMBRANE-BOUND LYTIC MUREIN TRANSGLYCOSYLASE F"/>
    <property type="match status" value="1"/>
</dbReference>
<dbReference type="OMA" id="WYRTAER"/>
<organism evidence="3">
    <name type="scientific">Propionibacterium freudenreichii</name>
    <dbReference type="NCBI Taxonomy" id="1744"/>
    <lineage>
        <taxon>Bacteria</taxon>
        <taxon>Bacillati</taxon>
        <taxon>Actinomycetota</taxon>
        <taxon>Actinomycetes</taxon>
        <taxon>Propionibacteriales</taxon>
        <taxon>Propionibacteriaceae</taxon>
        <taxon>Propionibacterium</taxon>
    </lineage>
</organism>
<sequence>MSVSLSRIACVGALATALVLSGCSGSSGSGAKVASDCKPAHTFNTVSSKKLTISAPDFAPFVSKKDNTQSGIDVDVINQIAAMECLSTNFLQVDYSGAIPAVQSKRADVAIGDYYRTTSRAEVVGLSKAMYVDGMGLVSKDGVKDIPTVITHNVGTVDGYLWVNDMKKLMGDKLKIYKSNVEMFADLKAGRIDVGIDSVPAAQFQADQNKDAGLQVATANPDDQVGASVKPAQVGIPYTKDNADLGKALDDDIATLRGNGKLDQIFTDHNVDTSLTKLDGDYLVQS</sequence>
<feature type="domain" description="Solute-binding protein family 3/N-terminal" evidence="2">
    <location>
        <begin position="50"/>
        <end position="269"/>
    </location>
</feature>
<reference evidence="3" key="1">
    <citation type="submission" date="2016-09" db="EMBL/GenBank/DDBJ databases">
        <authorList>
            <person name="Laine KS P."/>
        </authorList>
    </citation>
    <scope>NUCLEOTIDE SEQUENCE [LARGE SCALE GENOMIC DNA]</scope>
    <source>
        <strain evidence="3">PFRJS-23</strain>
    </source>
</reference>
<dbReference type="PANTHER" id="PTHR35936:SF17">
    <property type="entry name" value="ARGININE-BINDING EXTRACELLULAR PROTEIN ARTP"/>
    <property type="match status" value="1"/>
</dbReference>
<name>A0A0A8QC26_9ACTN</name>
<protein>
    <submittedName>
        <fullName evidence="3">Periplasmic component of amino acid ABC-type transporter/signal transduction system (Precursor)</fullName>
    </submittedName>
</protein>
<dbReference type="Gene3D" id="3.40.190.10">
    <property type="entry name" value="Periplasmic binding protein-like II"/>
    <property type="match status" value="2"/>
</dbReference>
<evidence type="ECO:0000259" key="2">
    <source>
        <dbReference type="SMART" id="SM00062"/>
    </source>
</evidence>
<dbReference type="SMART" id="SM00062">
    <property type="entry name" value="PBPb"/>
    <property type="match status" value="1"/>
</dbReference>
<proteinExistence type="predicted"/>
<dbReference type="Proteomes" id="UP000250080">
    <property type="component" value="Chromosome I"/>
</dbReference>
<dbReference type="Pfam" id="PF00497">
    <property type="entry name" value="SBP_bac_3"/>
    <property type="match status" value="1"/>
</dbReference>
<dbReference type="RefSeq" id="WP_013162020.1">
    <property type="nucleotide sequence ID" value="NZ_CCYN01000040.1"/>
</dbReference>
<dbReference type="CDD" id="cd13530">
    <property type="entry name" value="PBP2_peptides_like"/>
    <property type="match status" value="1"/>
</dbReference>
<accession>A0A0A8QC26</accession>
<gene>
    <name evidence="3" type="ORF">PFR_JS23_2054</name>
</gene>